<dbReference type="GeneID" id="92040043"/>
<dbReference type="SUPFAM" id="SSF56801">
    <property type="entry name" value="Acetyl-CoA synthetase-like"/>
    <property type="match status" value="1"/>
</dbReference>
<evidence type="ECO:0000256" key="2">
    <source>
        <dbReference type="ARBA" id="ARBA00022553"/>
    </source>
</evidence>
<dbReference type="Proteomes" id="UP001433268">
    <property type="component" value="Unassembled WGS sequence"/>
</dbReference>
<protein>
    <recommendedName>
        <fullName evidence="4">AMP-dependent synthetase/ligase domain-containing protein</fullName>
    </recommendedName>
</protein>
<dbReference type="Gene3D" id="3.40.50.12780">
    <property type="entry name" value="N-terminal domain of ligase-like"/>
    <property type="match status" value="1"/>
</dbReference>
<dbReference type="InterPro" id="IPR045851">
    <property type="entry name" value="AMP-bd_C_sf"/>
</dbReference>
<dbReference type="CDD" id="cd05918">
    <property type="entry name" value="A_NRPS_SidN3_like"/>
    <property type="match status" value="1"/>
</dbReference>
<dbReference type="InterPro" id="IPR020845">
    <property type="entry name" value="AMP-binding_CS"/>
</dbReference>
<gene>
    <name evidence="5" type="ORF">PG997_002668</name>
</gene>
<dbReference type="InterPro" id="IPR000873">
    <property type="entry name" value="AMP-dep_synth/lig_dom"/>
</dbReference>
<evidence type="ECO:0000256" key="3">
    <source>
        <dbReference type="SAM" id="MobiDB-lite"/>
    </source>
</evidence>
<dbReference type="Gene3D" id="3.30.559.30">
    <property type="entry name" value="Nonribosomal peptide synthetase, condensation domain"/>
    <property type="match status" value="1"/>
</dbReference>
<feature type="domain" description="AMP-dependent synthetase/ligase" evidence="4">
    <location>
        <begin position="243"/>
        <end position="576"/>
    </location>
</feature>
<evidence type="ECO:0000259" key="4">
    <source>
        <dbReference type="Pfam" id="PF00501"/>
    </source>
</evidence>
<accession>A0ABR1WX88</accession>
<name>A0ABR1WX88_9PEZI</name>
<dbReference type="InterPro" id="IPR042099">
    <property type="entry name" value="ANL_N_sf"/>
</dbReference>
<keyword evidence="6" id="KW-1185">Reference proteome</keyword>
<dbReference type="RefSeq" id="XP_066670601.1">
    <property type="nucleotide sequence ID" value="XM_066806983.1"/>
</dbReference>
<keyword evidence="2" id="KW-0597">Phosphoprotein</keyword>
<reference evidence="5 6" key="1">
    <citation type="submission" date="2023-01" db="EMBL/GenBank/DDBJ databases">
        <title>Analysis of 21 Apiospora genomes using comparative genomics revels a genus with tremendous synthesis potential of carbohydrate active enzymes and secondary metabolites.</title>
        <authorList>
            <person name="Sorensen T."/>
        </authorList>
    </citation>
    <scope>NUCLEOTIDE SEQUENCE [LARGE SCALE GENOMIC DNA]</scope>
    <source>
        <strain evidence="5 6">CBS 114990</strain>
    </source>
</reference>
<dbReference type="SUPFAM" id="SSF52777">
    <property type="entry name" value="CoA-dependent acyltransferases"/>
    <property type="match status" value="1"/>
</dbReference>
<evidence type="ECO:0000256" key="1">
    <source>
        <dbReference type="ARBA" id="ARBA00022450"/>
    </source>
</evidence>
<proteinExistence type="predicted"/>
<dbReference type="EMBL" id="JAQQWN010000004">
    <property type="protein sequence ID" value="KAK8087707.1"/>
    <property type="molecule type" value="Genomic_DNA"/>
</dbReference>
<keyword evidence="1" id="KW-0596">Phosphopantetheine</keyword>
<dbReference type="PROSITE" id="PS00455">
    <property type="entry name" value="AMP_BINDING"/>
    <property type="match status" value="1"/>
</dbReference>
<dbReference type="Gene3D" id="3.30.300.30">
    <property type="match status" value="1"/>
</dbReference>
<dbReference type="Pfam" id="PF00501">
    <property type="entry name" value="AMP-binding"/>
    <property type="match status" value="1"/>
</dbReference>
<feature type="region of interest" description="Disordered" evidence="3">
    <location>
        <begin position="620"/>
        <end position="654"/>
    </location>
</feature>
<organism evidence="5 6">
    <name type="scientific">Apiospora hydei</name>
    <dbReference type="NCBI Taxonomy" id="1337664"/>
    <lineage>
        <taxon>Eukaryota</taxon>
        <taxon>Fungi</taxon>
        <taxon>Dikarya</taxon>
        <taxon>Ascomycota</taxon>
        <taxon>Pezizomycotina</taxon>
        <taxon>Sordariomycetes</taxon>
        <taxon>Xylariomycetidae</taxon>
        <taxon>Amphisphaeriales</taxon>
        <taxon>Apiosporaceae</taxon>
        <taxon>Apiospora</taxon>
    </lineage>
</organism>
<dbReference type="PANTHER" id="PTHR45527">
    <property type="entry name" value="NONRIBOSOMAL PEPTIDE SYNTHETASE"/>
    <property type="match status" value="1"/>
</dbReference>
<evidence type="ECO:0000313" key="6">
    <source>
        <dbReference type="Proteomes" id="UP001433268"/>
    </source>
</evidence>
<sequence length="800" mass="87251">MASSTIDWLDSAAGRVTCHFPVRNDGVIGDTEVCATQQIQIGKAGAGSSILARVRTAWALALRLYSGNEAVTFMEAVRTPCNGASNTSKTLRLVLLKLSPDTRVSEISHQASQLESEDAPAVQVDNWNMVDGMKFPCNTLIASDHAITSEDKRRLHKNFPIILTLASTMDSLEISFRTGHLSVMQARNLGQVVQFALECIVQQPDVSVQSLDLLPPAQLDQIRSWNANPPKYVPECIHTQFLRFATLQPNEVAVDAWDGQLTYSQLGVLSTQLSRQIQALGVQKGDAVMVCSEKSKLVVAAWMSVFMAGAVLVPVDMQQPLPRLQQIVQASNAAAIISTPGCVSTAEEVHENVLTIDQSHMDASAGTELEAPVVQPEDTAYILFTSGSTGKPKGITVPHAAFCSAAANVASMNTVDRTLQFASYNFTPAIYEILVAICTVGTCVCIPSEHQKANDLVAFMNQTRVEWACLVPSVLRSLSPTDIKHLKTLLVLGEPMSQAEAMRWRSCMAAFYAYASSENALVTFNHRLGELSDVRNVGHSYGSCWLVDPSDHNRLVPIGTVGEVLVYSSSTASSYLDMPEMTESVFVRSAAWMPTPREGFRFCRTGDLMYLNSDGSLSFSGRSDSEGAEGGAARRRTVHSGDKSSQTSRGLFAQPGKCAGKLTGFLVPREPFPEEKQIQQGPITFISEEASLELLQGLGTAIRERIPEYMVPTLWIVVKSYPLTITDKLDRHSLLQFLQDMSTDIYERVFMAASGGPIEEPIGAVEQKLQTIWAKILQIEPSKIGRNESFLNLGETQPLP</sequence>
<dbReference type="PANTHER" id="PTHR45527:SF12">
    <property type="entry name" value="NONRIBOSOMAL PEPTIDE SYNTHETASE IVOA"/>
    <property type="match status" value="1"/>
</dbReference>
<evidence type="ECO:0000313" key="5">
    <source>
        <dbReference type="EMBL" id="KAK8087707.1"/>
    </source>
</evidence>
<comment type="caution">
    <text evidence="5">The sequence shown here is derived from an EMBL/GenBank/DDBJ whole genome shotgun (WGS) entry which is preliminary data.</text>
</comment>